<evidence type="ECO:0000313" key="1">
    <source>
        <dbReference type="Proteomes" id="UP000694920"/>
    </source>
</evidence>
<proteinExistence type="predicted"/>
<name>A0AAJ7RVH1_CEPCN</name>
<sequence>MGNGSLVHALTYSPDSSTLITNSPKIAKNGSHINLSGKVTNFEYADACKNKNLNEVVRPSESTTLIAIKKSENSCIRRMQSFDKNIMVEIKSGNLKNISHKICQSHNRKLLNDIFETVANLESSLSISRNLEFEHCLKYSTLISKNVKLHLDLQNAFKRNKTMLNLFRQNVGFGTTARLPRSLKREIQRTWHEKYDALLKENSQLKKAAESMQLLTKEKDSQIDTLEERLLNMADNLLEREDTIKNICIKYLSLKSRKDEQETLLRGTIVTLQVSFI</sequence>
<reference evidence="2" key="1">
    <citation type="submission" date="2025-08" db="UniProtKB">
        <authorList>
            <consortium name="RefSeq"/>
        </authorList>
    </citation>
    <scope>IDENTIFICATION</scope>
</reference>
<protein>
    <submittedName>
        <fullName evidence="2">Uncharacterized protein LOC107274394 isoform X1</fullName>
    </submittedName>
</protein>
<keyword evidence="1" id="KW-1185">Reference proteome</keyword>
<dbReference type="KEGG" id="ccin:107274394"/>
<organism evidence="1 2">
    <name type="scientific">Cephus cinctus</name>
    <name type="common">Wheat stem sawfly</name>
    <dbReference type="NCBI Taxonomy" id="211228"/>
    <lineage>
        <taxon>Eukaryota</taxon>
        <taxon>Metazoa</taxon>
        <taxon>Ecdysozoa</taxon>
        <taxon>Arthropoda</taxon>
        <taxon>Hexapoda</taxon>
        <taxon>Insecta</taxon>
        <taxon>Pterygota</taxon>
        <taxon>Neoptera</taxon>
        <taxon>Endopterygota</taxon>
        <taxon>Hymenoptera</taxon>
        <taxon>Cephoidea</taxon>
        <taxon>Cephidae</taxon>
        <taxon>Cephus</taxon>
    </lineage>
</organism>
<dbReference type="GeneID" id="107274394"/>
<dbReference type="Proteomes" id="UP000694920">
    <property type="component" value="Unplaced"/>
</dbReference>
<dbReference type="AlphaFoldDB" id="A0AAJ7RVH1"/>
<evidence type="ECO:0000313" key="2">
    <source>
        <dbReference type="RefSeq" id="XP_024947459.1"/>
    </source>
</evidence>
<dbReference type="RefSeq" id="XP_024947459.1">
    <property type="nucleotide sequence ID" value="XM_025091691.1"/>
</dbReference>
<gene>
    <name evidence="2" type="primary">LOC107274394</name>
</gene>
<accession>A0AAJ7RVH1</accession>